<evidence type="ECO:0000256" key="1">
    <source>
        <dbReference type="SAM" id="Phobius"/>
    </source>
</evidence>
<evidence type="ECO:0000313" key="3">
    <source>
        <dbReference type="Proteomes" id="UP000729402"/>
    </source>
</evidence>
<keyword evidence="3" id="KW-1185">Reference proteome</keyword>
<evidence type="ECO:0000313" key="2">
    <source>
        <dbReference type="EMBL" id="KAG8071424.1"/>
    </source>
</evidence>
<reference evidence="2" key="1">
    <citation type="journal article" date="2021" name="bioRxiv">
        <title>Whole Genome Assembly and Annotation of Northern Wild Rice, Zizania palustris L., Supports a Whole Genome Duplication in the Zizania Genus.</title>
        <authorList>
            <person name="Haas M."/>
            <person name="Kono T."/>
            <person name="Macchietto M."/>
            <person name="Millas R."/>
            <person name="McGilp L."/>
            <person name="Shao M."/>
            <person name="Duquette J."/>
            <person name="Hirsch C.N."/>
            <person name="Kimball J."/>
        </authorList>
    </citation>
    <scope>NUCLEOTIDE SEQUENCE</scope>
    <source>
        <tissue evidence="2">Fresh leaf tissue</tissue>
    </source>
</reference>
<name>A0A8J5T7M1_ZIZPA</name>
<keyword evidence="1" id="KW-0472">Membrane</keyword>
<dbReference type="EMBL" id="JAAALK010000283">
    <property type="protein sequence ID" value="KAG8071424.1"/>
    <property type="molecule type" value="Genomic_DNA"/>
</dbReference>
<dbReference type="AlphaFoldDB" id="A0A8J5T7M1"/>
<feature type="transmembrane region" description="Helical" evidence="1">
    <location>
        <begin position="61"/>
        <end position="78"/>
    </location>
</feature>
<protein>
    <submittedName>
        <fullName evidence="2">Uncharacterized protein</fullName>
    </submittedName>
</protein>
<feature type="transmembrane region" description="Helical" evidence="1">
    <location>
        <begin position="21"/>
        <end position="41"/>
    </location>
</feature>
<reference evidence="2" key="2">
    <citation type="submission" date="2021-02" db="EMBL/GenBank/DDBJ databases">
        <authorList>
            <person name="Kimball J.A."/>
            <person name="Haas M.W."/>
            <person name="Macchietto M."/>
            <person name="Kono T."/>
            <person name="Duquette J."/>
            <person name="Shao M."/>
        </authorList>
    </citation>
    <scope>NUCLEOTIDE SEQUENCE</scope>
    <source>
        <tissue evidence="2">Fresh leaf tissue</tissue>
    </source>
</reference>
<dbReference type="Proteomes" id="UP000729402">
    <property type="component" value="Unassembled WGS sequence"/>
</dbReference>
<sequence>MDFVRFSFRTDSMESVRFSFTADRIVSVFFSIFRCGLLIWSYHCVSFLEMHRIISHSSFDILIGLKQCLGFILFLLLWNSGIRSIFLYNRQYGIRSIFL</sequence>
<gene>
    <name evidence="2" type="ORF">GUJ93_ZPchr0006g42832</name>
</gene>
<accession>A0A8J5T7M1</accession>
<proteinExistence type="predicted"/>
<organism evidence="2 3">
    <name type="scientific">Zizania palustris</name>
    <name type="common">Northern wild rice</name>
    <dbReference type="NCBI Taxonomy" id="103762"/>
    <lineage>
        <taxon>Eukaryota</taxon>
        <taxon>Viridiplantae</taxon>
        <taxon>Streptophyta</taxon>
        <taxon>Embryophyta</taxon>
        <taxon>Tracheophyta</taxon>
        <taxon>Spermatophyta</taxon>
        <taxon>Magnoliopsida</taxon>
        <taxon>Liliopsida</taxon>
        <taxon>Poales</taxon>
        <taxon>Poaceae</taxon>
        <taxon>BOP clade</taxon>
        <taxon>Oryzoideae</taxon>
        <taxon>Oryzeae</taxon>
        <taxon>Zizaniinae</taxon>
        <taxon>Zizania</taxon>
    </lineage>
</organism>
<keyword evidence="1" id="KW-0812">Transmembrane</keyword>
<keyword evidence="1" id="KW-1133">Transmembrane helix</keyword>
<comment type="caution">
    <text evidence="2">The sequence shown here is derived from an EMBL/GenBank/DDBJ whole genome shotgun (WGS) entry which is preliminary data.</text>
</comment>